<dbReference type="GO" id="GO:0046872">
    <property type="term" value="F:metal ion binding"/>
    <property type="evidence" value="ECO:0007669"/>
    <property type="project" value="UniProtKB-KW"/>
</dbReference>
<evidence type="ECO:0000313" key="8">
    <source>
        <dbReference type="EMBL" id="OLA37585.1"/>
    </source>
</evidence>
<feature type="domain" description="Gcp-like" evidence="7">
    <location>
        <begin position="52"/>
        <end position="303"/>
    </location>
</feature>
<accession>A0A1Q6R5C9</accession>
<dbReference type="Gene3D" id="3.30.420.40">
    <property type="match status" value="2"/>
</dbReference>
<dbReference type="InterPro" id="IPR017861">
    <property type="entry name" value="KAE1/TsaD"/>
</dbReference>
<keyword evidence="4" id="KW-0479">Metal-binding</keyword>
<protein>
    <recommendedName>
        <fullName evidence="1">N(6)-L-threonylcarbamoyladenine synthase</fullName>
        <ecNumber evidence="1">2.3.1.234</ecNumber>
    </recommendedName>
</protein>
<evidence type="ECO:0000256" key="1">
    <source>
        <dbReference type="ARBA" id="ARBA00012156"/>
    </source>
</evidence>
<dbReference type="GO" id="GO:0005829">
    <property type="term" value="C:cytosol"/>
    <property type="evidence" value="ECO:0007669"/>
    <property type="project" value="TreeGrafter"/>
</dbReference>
<evidence type="ECO:0000256" key="4">
    <source>
        <dbReference type="ARBA" id="ARBA00022723"/>
    </source>
</evidence>
<dbReference type="Proteomes" id="UP000186777">
    <property type="component" value="Unassembled WGS sequence"/>
</dbReference>
<keyword evidence="5" id="KW-0012">Acyltransferase</keyword>
<proteinExistence type="predicted"/>
<dbReference type="PANTHER" id="PTHR11735:SF11">
    <property type="entry name" value="TRNA THREONYLCARBAMOYLADENOSINE BIOSYNTHESIS PROTEIN TSAB"/>
    <property type="match status" value="1"/>
</dbReference>
<dbReference type="InterPro" id="IPR043129">
    <property type="entry name" value="ATPase_NBD"/>
</dbReference>
<evidence type="ECO:0000256" key="3">
    <source>
        <dbReference type="ARBA" id="ARBA00022694"/>
    </source>
</evidence>
<comment type="catalytic activity">
    <reaction evidence="6">
        <text>L-threonylcarbamoyladenylate + adenosine(37) in tRNA = N(6)-L-threonylcarbamoyladenosine(37) in tRNA + AMP + H(+)</text>
        <dbReference type="Rhea" id="RHEA:37059"/>
        <dbReference type="Rhea" id="RHEA-COMP:10162"/>
        <dbReference type="Rhea" id="RHEA-COMP:10163"/>
        <dbReference type="ChEBI" id="CHEBI:15378"/>
        <dbReference type="ChEBI" id="CHEBI:73682"/>
        <dbReference type="ChEBI" id="CHEBI:74411"/>
        <dbReference type="ChEBI" id="CHEBI:74418"/>
        <dbReference type="ChEBI" id="CHEBI:456215"/>
        <dbReference type="EC" id="2.3.1.234"/>
    </reaction>
</comment>
<dbReference type="Pfam" id="PF00814">
    <property type="entry name" value="TsaD"/>
    <property type="match status" value="1"/>
</dbReference>
<dbReference type="EMBL" id="MNTG01000029">
    <property type="protein sequence ID" value="OLA37585.1"/>
    <property type="molecule type" value="Genomic_DNA"/>
</dbReference>
<dbReference type="SUPFAM" id="SSF53067">
    <property type="entry name" value="Actin-like ATPase domain"/>
    <property type="match status" value="1"/>
</dbReference>
<sequence length="318" mass="34299">MSQKVYLGIDTSCYTTSAALLAEDGSLLAEARQILSVKPGRCGLQQSEMVFQHTRNLPRLVEEVFADKDFTLAAIGVSGYPRPLADSYMPAFLAGMSVARSLAAAYKVPLEVISHQENHLEAGLWSACGPQAERFLLLHASGGTTDLLLCERRDDSRYNLTQVGGSLDLHAGQFVDRIGVALGLQFPTGPALEQLAEQAEEPLELPVSVRKLDVSLSGPATAAMRKLEAGADAASMALGVEHTLAETFARLLRNGAAAYGVRDVILVGGVGSNKYIRKHVEEKLAKRRVRLWVPEGRFSCDNASGCAAVAWRLHKKND</sequence>
<gene>
    <name evidence="8" type="ORF">BHW43_05885</name>
</gene>
<comment type="caution">
    <text evidence="8">The sequence shown here is derived from an EMBL/GenBank/DDBJ whole genome shotgun (WGS) entry which is preliminary data.</text>
</comment>
<reference evidence="8 9" key="1">
    <citation type="journal article" date="2016" name="Nat. Biotechnol.">
        <title>Measurement of bacterial replication rates in microbial communities.</title>
        <authorList>
            <person name="Brown C.T."/>
            <person name="Olm M.R."/>
            <person name="Thomas B.C."/>
            <person name="Banfield J.F."/>
        </authorList>
    </citation>
    <scope>NUCLEOTIDE SEQUENCE [LARGE SCALE GENOMIC DNA]</scope>
    <source>
        <strain evidence="8">46_33</strain>
    </source>
</reference>
<dbReference type="InterPro" id="IPR000905">
    <property type="entry name" value="Gcp-like_dom"/>
</dbReference>
<keyword evidence="2" id="KW-0808">Transferase</keyword>
<dbReference type="PRINTS" id="PR00789">
    <property type="entry name" value="OSIALOPTASE"/>
</dbReference>
<keyword evidence="3" id="KW-0819">tRNA processing</keyword>
<evidence type="ECO:0000256" key="5">
    <source>
        <dbReference type="ARBA" id="ARBA00023315"/>
    </source>
</evidence>
<dbReference type="GO" id="GO:0008033">
    <property type="term" value="P:tRNA processing"/>
    <property type="evidence" value="ECO:0007669"/>
    <property type="project" value="UniProtKB-KW"/>
</dbReference>
<evidence type="ECO:0000256" key="6">
    <source>
        <dbReference type="ARBA" id="ARBA00048117"/>
    </source>
</evidence>
<dbReference type="EC" id="2.3.1.234" evidence="1"/>
<evidence type="ECO:0000313" key="9">
    <source>
        <dbReference type="Proteomes" id="UP000186777"/>
    </source>
</evidence>
<dbReference type="RefSeq" id="WP_303679866.1">
    <property type="nucleotide sequence ID" value="NZ_MNTG01000029.1"/>
</dbReference>
<evidence type="ECO:0000256" key="2">
    <source>
        <dbReference type="ARBA" id="ARBA00022679"/>
    </source>
</evidence>
<dbReference type="GO" id="GO:0061711">
    <property type="term" value="F:tRNA N(6)-L-threonylcarbamoyladenine synthase activity"/>
    <property type="evidence" value="ECO:0007669"/>
    <property type="project" value="UniProtKB-EC"/>
</dbReference>
<organism evidence="8 9">
    <name type="scientific">Phascolarctobacterium succinatutens</name>
    <dbReference type="NCBI Taxonomy" id="626940"/>
    <lineage>
        <taxon>Bacteria</taxon>
        <taxon>Bacillati</taxon>
        <taxon>Bacillota</taxon>
        <taxon>Negativicutes</taxon>
        <taxon>Acidaminococcales</taxon>
        <taxon>Acidaminococcaceae</taxon>
        <taxon>Phascolarctobacterium</taxon>
    </lineage>
</organism>
<name>A0A1Q6R5C9_9FIRM</name>
<dbReference type="AlphaFoldDB" id="A0A1Q6R5C9"/>
<dbReference type="PANTHER" id="PTHR11735">
    <property type="entry name" value="TRNA N6-ADENOSINE THREONYLCARBAMOYLTRANSFERASE"/>
    <property type="match status" value="1"/>
</dbReference>
<dbReference type="STRING" id="626940.BHW43_05885"/>
<evidence type="ECO:0000259" key="7">
    <source>
        <dbReference type="Pfam" id="PF00814"/>
    </source>
</evidence>